<dbReference type="PANTHER" id="PTHR47926">
    <property type="entry name" value="PENTATRICOPEPTIDE REPEAT-CONTAINING PROTEIN"/>
    <property type="match status" value="1"/>
</dbReference>
<feature type="repeat" description="PPR" evidence="2">
    <location>
        <begin position="490"/>
        <end position="524"/>
    </location>
</feature>
<evidence type="ECO:0000256" key="2">
    <source>
        <dbReference type="PROSITE-ProRule" id="PRU00708"/>
    </source>
</evidence>
<dbReference type="AlphaFoldDB" id="A0A5K0Z7E3"/>
<sequence>MRALDLPSFRCLASASCSLSSGAVTLAVGRWPGSEVENPRSPSASLFPGGRNFPLFRFLEKSIAEADSDLGKLVHARIVTSGLEWDRFLNNNIMNMYSKCGLTSDARKLFDKIPQRDLVSWNTILAGYADDVGGANDGFLVFRLMRRSAVSPSRLTFAPVLKICGREGLVWIAMHVHADALKLGFISDVFVGGALVNIYVKFGNIEDARLLFDQMYERDVVLWNIMLDGYAQTGCTQEACMLFSEFYRSGLKPGEISVCHLLNALSSFDLVDEWKIKQVHGYTLKFGIDSYQTVRAMLADIYVKFGSEMCFFCDNSDVVSWNKTMSGFLRNRKNTNVLKCFVEMKKSGVDPDFITFLTVLGSVASENALMEGKQVHCVIVKTGIDGCLTVSNSLINMYSKTGSLSDARHIFGGMRELDLVSWNSMISACIQYGCDVESIHLFVDMQRSGVVPDRYTLTAVLRACATVSLGLKLGKQVHVHAVKHGSAYYDVFVLTTLLDLYAKHGLMKEAMLLFSRMINSDVAVWNALLSGYVLNEEGNEALKLLIYMQKAGIGVNQFTLATAAKACSLLVLITEGRQLHAYTVKLGYESDLCVETGILDMYVNCGVTEDAYKLFSSMQERDEVAWTTMISGCVQNGDDDFALQLYYQMQRSGVIPDEYTFASLIKACSCLAALEQGKLMHANAIKMGIDLDNFVATAMIDMYAKCGNIDDAYCLFELMETDNVASWNAIIAGLAQHGHGEQALQLFETMLHLGTKPDKVTFIGVISSCSHAGLVNKAKQLFESMCNDYHIKPEIEHYACMVDVLGRAGLIHDAETLIKDMPFEGSASMYRSLLAACRVHGAAEAGERMAARLVHMEPNDSAAYILLSNMYASANLWQGVVNARKMMKQKGVKKDPGHSWIDVKGNVHLFVVDDKSHPQSHDIYKKLEELIQRIKVAGYVPDTDFVLLDLSDEEKERALYYHSEKLAIAYGLFSIPPPLRIRVIKNLRVCGDCHNAIKYISKVENREIVVRDANRFHHFTKGVCSCGDYW</sequence>
<dbReference type="GO" id="GO:0008270">
    <property type="term" value="F:zinc ion binding"/>
    <property type="evidence" value="ECO:0007669"/>
    <property type="project" value="InterPro"/>
</dbReference>
<dbReference type="Pfam" id="PF14432">
    <property type="entry name" value="DYW_deaminase"/>
    <property type="match status" value="1"/>
</dbReference>
<keyword evidence="1" id="KW-0677">Repeat</keyword>
<evidence type="ECO:0000313" key="4">
    <source>
        <dbReference type="EMBL" id="VVV85486.1"/>
    </source>
</evidence>
<dbReference type="FunFam" id="1.25.40.10:FF:000031">
    <property type="entry name" value="Pentatricopeptide repeat-containing protein mitochondrial"/>
    <property type="match status" value="1"/>
</dbReference>
<dbReference type="Gramene" id="NC13G0028770.1">
    <property type="protein sequence ID" value="NC13G0028770.1:cds"/>
    <property type="gene ID" value="NC13G0028770"/>
</dbReference>
<accession>A0A5K0Z7E3</accession>
<dbReference type="InterPro" id="IPR011990">
    <property type="entry name" value="TPR-like_helical_dom_sf"/>
</dbReference>
<proteinExistence type="predicted"/>
<feature type="repeat" description="PPR" evidence="2">
    <location>
        <begin position="317"/>
        <end position="351"/>
    </location>
</feature>
<dbReference type="PANTHER" id="PTHR47926:SF543">
    <property type="entry name" value="(WILD MALAYSIAN BANANA) HYPOTHETICAL PROTEIN"/>
    <property type="match status" value="1"/>
</dbReference>
<dbReference type="Pfam" id="PF20430">
    <property type="entry name" value="Eplus_motif"/>
    <property type="match status" value="1"/>
</dbReference>
<evidence type="ECO:0000259" key="3">
    <source>
        <dbReference type="Pfam" id="PF14432"/>
    </source>
</evidence>
<dbReference type="InterPro" id="IPR032867">
    <property type="entry name" value="DYW_dom"/>
</dbReference>
<dbReference type="FunFam" id="1.25.40.10:FF:000381">
    <property type="entry name" value="Pentatricopeptide repeat-containing protein"/>
    <property type="match status" value="2"/>
</dbReference>
<dbReference type="FunFam" id="1.25.40.10:FF:001139">
    <property type="entry name" value="Uncharacterized protein"/>
    <property type="match status" value="1"/>
</dbReference>
<dbReference type="Pfam" id="PF13812">
    <property type="entry name" value="PPR_3"/>
    <property type="match status" value="1"/>
</dbReference>
<dbReference type="InterPro" id="IPR046848">
    <property type="entry name" value="E_motif"/>
</dbReference>
<feature type="repeat" description="PPR" evidence="2">
    <location>
        <begin position="219"/>
        <end position="253"/>
    </location>
</feature>
<dbReference type="InterPro" id="IPR002885">
    <property type="entry name" value="PPR_rpt"/>
</dbReference>
<dbReference type="NCBIfam" id="TIGR00756">
    <property type="entry name" value="PPR"/>
    <property type="match status" value="8"/>
</dbReference>
<dbReference type="FunFam" id="1.25.40.10:FF:001086">
    <property type="entry name" value="Pentatricopeptide repeat-containing protein At4g33170"/>
    <property type="match status" value="1"/>
</dbReference>
<dbReference type="OMA" id="AWEAVDC"/>
<name>A0A5K0Z7E3_9MAGN</name>
<dbReference type="PROSITE" id="PS51375">
    <property type="entry name" value="PPR"/>
    <property type="match status" value="8"/>
</dbReference>
<feature type="repeat" description="PPR" evidence="2">
    <location>
        <begin position="723"/>
        <end position="757"/>
    </location>
</feature>
<dbReference type="Gene3D" id="1.25.40.10">
    <property type="entry name" value="Tetratricopeptide repeat domain"/>
    <property type="match status" value="7"/>
</dbReference>
<feature type="repeat" description="PPR" evidence="2">
    <location>
        <begin position="418"/>
        <end position="452"/>
    </location>
</feature>
<dbReference type="Pfam" id="PF20431">
    <property type="entry name" value="E_motif"/>
    <property type="match status" value="1"/>
</dbReference>
<dbReference type="EMBL" id="LR721778">
    <property type="protein sequence ID" value="VVV85486.1"/>
    <property type="molecule type" value="Genomic_DNA"/>
</dbReference>
<dbReference type="InterPro" id="IPR046960">
    <property type="entry name" value="PPR_At4g14850-like_plant"/>
</dbReference>
<dbReference type="Pfam" id="PF01535">
    <property type="entry name" value="PPR"/>
    <property type="match status" value="5"/>
</dbReference>
<feature type="domain" description="DYW" evidence="3">
    <location>
        <begin position="938"/>
        <end position="1030"/>
    </location>
</feature>
<gene>
    <name evidence="4" type="ORF">NYM_LOCUS9615</name>
</gene>
<protein>
    <recommendedName>
        <fullName evidence="3">DYW domain-containing protein</fullName>
    </recommendedName>
</protein>
<feature type="repeat" description="PPR" evidence="2">
    <location>
        <begin position="692"/>
        <end position="722"/>
    </location>
</feature>
<dbReference type="OrthoDB" id="3231855at2759"/>
<dbReference type="FunFam" id="1.25.40.10:FF:000366">
    <property type="entry name" value="Pentatricopeptide (PPR) repeat-containing protein"/>
    <property type="match status" value="1"/>
</dbReference>
<organism evidence="4">
    <name type="scientific">Nymphaea colorata</name>
    <name type="common">pocket water lily</name>
    <dbReference type="NCBI Taxonomy" id="210225"/>
    <lineage>
        <taxon>Eukaryota</taxon>
        <taxon>Viridiplantae</taxon>
        <taxon>Streptophyta</taxon>
        <taxon>Embryophyta</taxon>
        <taxon>Tracheophyta</taxon>
        <taxon>Spermatophyta</taxon>
        <taxon>Magnoliopsida</taxon>
        <taxon>Nymphaeales</taxon>
        <taxon>Nymphaeaceae</taxon>
        <taxon>Nymphaea</taxon>
    </lineage>
</organism>
<feature type="repeat" description="PPR" evidence="2">
    <location>
        <begin position="117"/>
        <end position="152"/>
    </location>
</feature>
<dbReference type="GO" id="GO:0009451">
    <property type="term" value="P:RNA modification"/>
    <property type="evidence" value="ECO:0007669"/>
    <property type="project" value="InterPro"/>
</dbReference>
<evidence type="ECO:0000256" key="1">
    <source>
        <dbReference type="ARBA" id="ARBA00022737"/>
    </source>
</evidence>
<dbReference type="GO" id="GO:0003723">
    <property type="term" value="F:RNA binding"/>
    <property type="evidence" value="ECO:0007669"/>
    <property type="project" value="InterPro"/>
</dbReference>
<feature type="repeat" description="PPR" evidence="2">
    <location>
        <begin position="622"/>
        <end position="656"/>
    </location>
</feature>
<dbReference type="InterPro" id="IPR046849">
    <property type="entry name" value="E2_motif"/>
</dbReference>
<reference evidence="4" key="1">
    <citation type="submission" date="2019-09" db="EMBL/GenBank/DDBJ databases">
        <authorList>
            <person name="Zhang L."/>
        </authorList>
    </citation>
    <scope>NUCLEOTIDE SEQUENCE</scope>
</reference>
<dbReference type="Pfam" id="PF13041">
    <property type="entry name" value="PPR_2"/>
    <property type="match status" value="5"/>
</dbReference>